<reference evidence="3" key="2">
    <citation type="journal article" date="2023" name="IMA Fungus">
        <title>Comparative genomic study of the Penicillium genus elucidates a diverse pangenome and 15 lateral gene transfer events.</title>
        <authorList>
            <person name="Petersen C."/>
            <person name="Sorensen T."/>
            <person name="Nielsen M.R."/>
            <person name="Sondergaard T.E."/>
            <person name="Sorensen J.L."/>
            <person name="Fitzpatrick D.A."/>
            <person name="Frisvad J.C."/>
            <person name="Nielsen K.L."/>
        </authorList>
    </citation>
    <scope>NUCLEOTIDE SEQUENCE</scope>
    <source>
        <strain evidence="3">IBT 21917</strain>
    </source>
</reference>
<dbReference type="GO" id="GO:0042602">
    <property type="term" value="F:riboflavin reductase (NADPH) activity"/>
    <property type="evidence" value="ECO:0007669"/>
    <property type="project" value="TreeGrafter"/>
</dbReference>
<keyword evidence="4" id="KW-1185">Reference proteome</keyword>
<protein>
    <recommendedName>
        <fullName evidence="2">NAD(P)-binding domain-containing protein</fullName>
    </recommendedName>
</protein>
<dbReference type="Gene3D" id="3.40.50.720">
    <property type="entry name" value="NAD(P)-binding Rossmann-like Domain"/>
    <property type="match status" value="1"/>
</dbReference>
<dbReference type="EMBL" id="JAPQKO010000005">
    <property type="protein sequence ID" value="KAJ5162252.1"/>
    <property type="molecule type" value="Genomic_DNA"/>
</dbReference>
<evidence type="ECO:0000313" key="3">
    <source>
        <dbReference type="EMBL" id="KAJ5162252.1"/>
    </source>
</evidence>
<evidence type="ECO:0000256" key="1">
    <source>
        <dbReference type="ARBA" id="ARBA00038376"/>
    </source>
</evidence>
<evidence type="ECO:0000313" key="4">
    <source>
        <dbReference type="Proteomes" id="UP001146351"/>
    </source>
</evidence>
<name>A0A9W9I2U4_9EURO</name>
<dbReference type="InterPro" id="IPR016040">
    <property type="entry name" value="NAD(P)-bd_dom"/>
</dbReference>
<dbReference type="PANTHER" id="PTHR43355">
    <property type="entry name" value="FLAVIN REDUCTASE (NADPH)"/>
    <property type="match status" value="1"/>
</dbReference>
<dbReference type="PANTHER" id="PTHR43355:SF2">
    <property type="entry name" value="FLAVIN REDUCTASE (NADPH)"/>
    <property type="match status" value="1"/>
</dbReference>
<comment type="caution">
    <text evidence="3">The sequence shown here is derived from an EMBL/GenBank/DDBJ whole genome shotgun (WGS) entry which is preliminary data.</text>
</comment>
<dbReference type="InterPro" id="IPR051606">
    <property type="entry name" value="Polyketide_Oxido-like"/>
</dbReference>
<proteinExistence type="inferred from homology"/>
<dbReference type="AlphaFoldDB" id="A0A9W9I2U4"/>
<dbReference type="Pfam" id="PF13460">
    <property type="entry name" value="NAD_binding_10"/>
    <property type="match status" value="1"/>
</dbReference>
<sequence length="246" mass="26513">MSVNTKTIAFLGGSTGVGLSTLKHSIAAGYQCIALCRDPSKLTSIFAPELTPNLTIVSGNAHNTDAVSKCIVSRTGNLVDLIITTIGSRPVLSKLTIEDPNCCRKGAATMLEALTLLRRQGVAGSPHIVAFSTTGLSRFGRDVPFAMVPIYHVMLKVPHEDKRIMEDTFVESGEPFTIIRASMLTNNKTDKAVRVGTEDPKNGLEGKVAIGYSISREDAGKWIAENFCLVSRPDEKYINKIATITC</sequence>
<dbReference type="GO" id="GO:0004074">
    <property type="term" value="F:biliverdin reductase [NAD(P)H] activity"/>
    <property type="evidence" value="ECO:0007669"/>
    <property type="project" value="TreeGrafter"/>
</dbReference>
<dbReference type="InterPro" id="IPR036291">
    <property type="entry name" value="NAD(P)-bd_dom_sf"/>
</dbReference>
<organism evidence="3 4">
    <name type="scientific">Penicillium capsulatum</name>
    <dbReference type="NCBI Taxonomy" id="69766"/>
    <lineage>
        <taxon>Eukaryota</taxon>
        <taxon>Fungi</taxon>
        <taxon>Dikarya</taxon>
        <taxon>Ascomycota</taxon>
        <taxon>Pezizomycotina</taxon>
        <taxon>Eurotiomycetes</taxon>
        <taxon>Eurotiomycetidae</taxon>
        <taxon>Eurotiales</taxon>
        <taxon>Aspergillaceae</taxon>
        <taxon>Penicillium</taxon>
    </lineage>
</organism>
<feature type="domain" description="NAD(P)-binding" evidence="2">
    <location>
        <begin position="12"/>
        <end position="225"/>
    </location>
</feature>
<reference evidence="3" key="1">
    <citation type="submission" date="2022-11" db="EMBL/GenBank/DDBJ databases">
        <authorList>
            <person name="Petersen C."/>
        </authorList>
    </citation>
    <scope>NUCLEOTIDE SEQUENCE</scope>
    <source>
        <strain evidence="3">IBT 21917</strain>
    </source>
</reference>
<dbReference type="Proteomes" id="UP001146351">
    <property type="component" value="Unassembled WGS sequence"/>
</dbReference>
<evidence type="ECO:0000259" key="2">
    <source>
        <dbReference type="Pfam" id="PF13460"/>
    </source>
</evidence>
<accession>A0A9W9I2U4</accession>
<comment type="similarity">
    <text evidence="1">Belongs to the avfA family.</text>
</comment>
<dbReference type="OrthoDB" id="63935at2759"/>
<gene>
    <name evidence="3" type="ORF">N7492_007644</name>
</gene>
<dbReference type="SUPFAM" id="SSF51735">
    <property type="entry name" value="NAD(P)-binding Rossmann-fold domains"/>
    <property type="match status" value="1"/>
</dbReference>